<name>A0A6B3LXV9_9BACT</name>
<dbReference type="EMBL" id="JAAGWD010000024">
    <property type="protein sequence ID" value="NEM99765.1"/>
    <property type="molecule type" value="Genomic_DNA"/>
</dbReference>
<reference evidence="1 2" key="1">
    <citation type="submission" date="2020-02" db="EMBL/GenBank/DDBJ databases">
        <authorList>
            <person name="Kim M.K."/>
        </authorList>
    </citation>
    <scope>NUCLEOTIDE SEQUENCE [LARGE SCALE GENOMIC DNA]</scope>
    <source>
        <strain evidence="1 2">BT327</strain>
    </source>
</reference>
<keyword evidence="2" id="KW-1185">Reference proteome</keyword>
<protein>
    <submittedName>
        <fullName evidence="1">Uncharacterized protein</fullName>
    </submittedName>
</protein>
<dbReference type="AlphaFoldDB" id="A0A6B3LXV9"/>
<evidence type="ECO:0000313" key="1">
    <source>
        <dbReference type="EMBL" id="NEM99765.1"/>
    </source>
</evidence>
<dbReference type="Proteomes" id="UP000474777">
    <property type="component" value="Unassembled WGS sequence"/>
</dbReference>
<accession>A0A6B3LXV9</accession>
<comment type="caution">
    <text evidence="1">The sequence shown here is derived from an EMBL/GenBank/DDBJ whole genome shotgun (WGS) entry which is preliminary data.</text>
</comment>
<evidence type="ECO:0000313" key="2">
    <source>
        <dbReference type="Proteomes" id="UP000474777"/>
    </source>
</evidence>
<gene>
    <name evidence="1" type="ORF">GXP69_18890</name>
</gene>
<dbReference type="RefSeq" id="WP_163917178.1">
    <property type="nucleotide sequence ID" value="NZ_JAAGWD010000024.1"/>
</dbReference>
<proteinExistence type="predicted"/>
<organism evidence="1 2">
    <name type="scientific">Pontibacter burrus</name>
    <dbReference type="NCBI Taxonomy" id="2704466"/>
    <lineage>
        <taxon>Bacteria</taxon>
        <taxon>Pseudomonadati</taxon>
        <taxon>Bacteroidota</taxon>
        <taxon>Cytophagia</taxon>
        <taxon>Cytophagales</taxon>
        <taxon>Hymenobacteraceae</taxon>
        <taxon>Pontibacter</taxon>
    </lineage>
</organism>
<sequence length="81" mass="9428">MKKSLNDSLREEFNNILNSADIKERISTQELDLAIIIGAFDKLLAGERFLEATDDDLEKTRTEFENYILNTLKTKQYQNDN</sequence>